<comment type="caution">
    <text evidence="2">The sequence shown here is derived from an EMBL/GenBank/DDBJ whole genome shotgun (WGS) entry which is preliminary data.</text>
</comment>
<dbReference type="RefSeq" id="WP_075512248.1">
    <property type="nucleotide sequence ID" value="NZ_CP089224.1"/>
</dbReference>
<organism evidence="2 3">
    <name type="scientific">Mycobacterium ostraviense</name>
    <dbReference type="NCBI Taxonomy" id="2738409"/>
    <lineage>
        <taxon>Bacteria</taxon>
        <taxon>Bacillati</taxon>
        <taxon>Actinomycetota</taxon>
        <taxon>Actinomycetes</taxon>
        <taxon>Mycobacteriales</taxon>
        <taxon>Mycobacteriaceae</taxon>
        <taxon>Mycobacterium</taxon>
    </lineage>
</organism>
<sequence length="97" mass="9211">MAAATPVAATEVAAVEPVAGVSAVVSQSQLVSATASHLGAGSLGFAGTAEGAGVQAGGLATVRGAEFGDGAQVPMLPATWHPQPAAAADSGLVQLIY</sequence>
<dbReference type="EMBL" id="LWCI01000136">
    <property type="protein sequence ID" value="KZS59649.1"/>
    <property type="molecule type" value="Genomic_DNA"/>
</dbReference>
<evidence type="ECO:0000313" key="3">
    <source>
        <dbReference type="Proteomes" id="UP000077342"/>
    </source>
</evidence>
<feature type="domain" description="PPE-PPW subfamily C-terminal" evidence="1">
    <location>
        <begin position="34"/>
        <end position="80"/>
    </location>
</feature>
<dbReference type="Proteomes" id="UP000077342">
    <property type="component" value="Unassembled WGS sequence"/>
</dbReference>
<dbReference type="Pfam" id="PF18878">
    <property type="entry name" value="PPE-PPW"/>
    <property type="match status" value="1"/>
</dbReference>
<evidence type="ECO:0000259" key="1">
    <source>
        <dbReference type="Pfam" id="PF18878"/>
    </source>
</evidence>
<gene>
    <name evidence="2" type="ORF">A4G28_03345</name>
</gene>
<dbReference type="InterPro" id="IPR043641">
    <property type="entry name" value="PPE-PPW_C"/>
</dbReference>
<evidence type="ECO:0000313" key="2">
    <source>
        <dbReference type="EMBL" id="KZS59649.1"/>
    </source>
</evidence>
<name>A0A163XQT4_9MYCO</name>
<proteinExistence type="predicted"/>
<accession>A0A163XQT4</accession>
<dbReference type="AlphaFoldDB" id="A0A163XQT4"/>
<protein>
    <recommendedName>
        <fullName evidence="1">PPE-PPW subfamily C-terminal domain-containing protein</fullName>
    </recommendedName>
</protein>
<reference evidence="3" key="1">
    <citation type="submission" date="2016-04" db="EMBL/GenBank/DDBJ databases">
        <authorList>
            <person name="Strapagiel D."/>
            <person name="Borowka P."/>
            <person name="Marciniak B."/>
            <person name="Bakula Z."/>
            <person name="Van Ingen J."/>
            <person name="Safianowska A."/>
            <person name="Dziadek J."/>
            <person name="Jagielski T."/>
        </authorList>
    </citation>
    <scope>NUCLEOTIDE SEQUENCE [LARGE SCALE GENOMIC DNA]</scope>
    <source>
        <strain evidence="3">1010001458</strain>
    </source>
</reference>
<keyword evidence="3" id="KW-1185">Reference proteome</keyword>